<keyword evidence="2" id="KW-1185">Reference proteome</keyword>
<reference evidence="1 2" key="1">
    <citation type="submission" date="2014-10" db="EMBL/GenBank/DDBJ databases">
        <title>Whole Genome sequence of Corynebacterium auriscanis strain CIP 106629.</title>
        <authorList>
            <person name="Hassan S.S."/>
            <person name="Jamal S.B."/>
            <person name="Tiwari S."/>
            <person name="Oliveira L.D.C."/>
            <person name="Souza F."/>
            <person name="Mariano D.C."/>
            <person name="Almeida S."/>
            <person name="Dorella F."/>
            <person name="Pereira F."/>
            <person name="Carvalho A."/>
            <person name="Leal C.A."/>
            <person name="Soares S.D.C."/>
            <person name="Figueiredo H.C."/>
            <person name="Silva A."/>
            <person name="Azevedo V.A."/>
        </authorList>
    </citation>
    <scope>NUCLEOTIDE SEQUENCE [LARGE SCALE GENOMIC DNA]</scope>
    <source>
        <strain evidence="1 2">CIP 106629</strain>
    </source>
</reference>
<evidence type="ECO:0000313" key="1">
    <source>
        <dbReference type="EMBL" id="KGM17976.1"/>
    </source>
</evidence>
<dbReference type="Proteomes" id="UP000030145">
    <property type="component" value="Unassembled WGS sequence"/>
</dbReference>
<evidence type="ECO:0000313" key="2">
    <source>
        <dbReference type="Proteomes" id="UP000030145"/>
    </source>
</evidence>
<proteinExistence type="predicted"/>
<protein>
    <submittedName>
        <fullName evidence="1">Uncharacterized protein</fullName>
    </submittedName>
</protein>
<dbReference type="NCBIfam" id="TIGR03696">
    <property type="entry name" value="Rhs_assc_core"/>
    <property type="match status" value="1"/>
</dbReference>
<dbReference type="Gene3D" id="2.180.10.10">
    <property type="entry name" value="RHS repeat-associated core"/>
    <property type="match status" value="1"/>
</dbReference>
<sequence>MADSAGVVAGQVVQSLYGTRKWVGAQASPLLFTGQYEDTESGWVYNRFRFYQPVLGSYNAQDPLGLAPRVASGQGYVDHAAHWVDALGLMSRIRDNKTTGERFEQTAKEMIRRKMGRENWADQVTTRVYRADGSWKNSRADFIVRGNDGQFHFIEIKSGNAKLTEGQQLVRDELAKDGGAVEMRSRGPRKLTPLRVGMSDLLQGQFHTFYLDQASHVEMLGILLGKIA</sequence>
<gene>
    <name evidence="1" type="ORF">MA47_11140</name>
</gene>
<organism evidence="1 2">
    <name type="scientific">Corynebacterium auriscanis</name>
    <dbReference type="NCBI Taxonomy" id="99807"/>
    <lineage>
        <taxon>Bacteria</taxon>
        <taxon>Bacillati</taxon>
        <taxon>Actinomycetota</taxon>
        <taxon>Actinomycetes</taxon>
        <taxon>Mycobacteriales</taxon>
        <taxon>Corynebacteriaceae</taxon>
        <taxon>Corynebacterium</taxon>
    </lineage>
</organism>
<comment type="caution">
    <text evidence="1">The sequence shown here is derived from an EMBL/GenBank/DDBJ whole genome shotgun (WGS) entry which is preliminary data.</text>
</comment>
<dbReference type="InterPro" id="IPR022385">
    <property type="entry name" value="Rhs_assc_core"/>
</dbReference>
<name>A0A0A2DM83_9CORY</name>
<accession>A0A0A2DM83</accession>
<dbReference type="AlphaFoldDB" id="A0A0A2DM83"/>
<dbReference type="EMBL" id="JRVJ01000032">
    <property type="protein sequence ID" value="KGM17976.1"/>
    <property type="molecule type" value="Genomic_DNA"/>
</dbReference>